<accession>A0A7E5WIM8</accession>
<dbReference type="KEGG" id="tnl:113502577"/>
<gene>
    <name evidence="4" type="primary">LOC113502577</name>
</gene>
<proteinExistence type="predicted"/>
<dbReference type="Pfam" id="PF00379">
    <property type="entry name" value="Chitin_bind_4"/>
    <property type="match status" value="1"/>
</dbReference>
<dbReference type="InParanoid" id="A0A7E5WIM8"/>
<dbReference type="OrthoDB" id="6348134at2759"/>
<evidence type="ECO:0000313" key="4">
    <source>
        <dbReference type="RefSeq" id="XP_026739996.1"/>
    </source>
</evidence>
<feature type="signal peptide" evidence="2">
    <location>
        <begin position="1"/>
        <end position="27"/>
    </location>
</feature>
<reference evidence="4" key="1">
    <citation type="submission" date="2025-08" db="UniProtKB">
        <authorList>
            <consortium name="RefSeq"/>
        </authorList>
    </citation>
    <scope>IDENTIFICATION</scope>
</reference>
<dbReference type="AlphaFoldDB" id="A0A7E5WIM8"/>
<dbReference type="InterPro" id="IPR000618">
    <property type="entry name" value="Insect_cuticle"/>
</dbReference>
<dbReference type="GeneID" id="113502577"/>
<evidence type="ECO:0000256" key="1">
    <source>
        <dbReference type="ARBA" id="ARBA00022729"/>
    </source>
</evidence>
<keyword evidence="1 2" id="KW-0732">Signal</keyword>
<organism evidence="3 4">
    <name type="scientific">Trichoplusia ni</name>
    <name type="common">Cabbage looper</name>
    <dbReference type="NCBI Taxonomy" id="7111"/>
    <lineage>
        <taxon>Eukaryota</taxon>
        <taxon>Metazoa</taxon>
        <taxon>Ecdysozoa</taxon>
        <taxon>Arthropoda</taxon>
        <taxon>Hexapoda</taxon>
        <taxon>Insecta</taxon>
        <taxon>Pterygota</taxon>
        <taxon>Neoptera</taxon>
        <taxon>Endopterygota</taxon>
        <taxon>Lepidoptera</taxon>
        <taxon>Glossata</taxon>
        <taxon>Ditrysia</taxon>
        <taxon>Noctuoidea</taxon>
        <taxon>Noctuidae</taxon>
        <taxon>Plusiinae</taxon>
        <taxon>Trichoplusia</taxon>
    </lineage>
</organism>
<feature type="chain" id="PRO_5028802772" evidence="2">
    <location>
        <begin position="28"/>
        <end position="218"/>
    </location>
</feature>
<evidence type="ECO:0000256" key="2">
    <source>
        <dbReference type="SAM" id="SignalP"/>
    </source>
</evidence>
<sequence length="218" mass="25104">MKCIKSNKEHLFNLCVFPLVLFTTVKCYPTGKSDLDTQPELRDEKHFPNGTVVGKYTYMDNEGNPIQVKYYADDSSYGVELKSVKVVDSTGEPLAAPVQANQNIANTIQNMQNKYDFKSAEPEAKGATELLNNNAPTTVFKYNNKNSDPFDFLNKEMGKINRYKIEKPNPDYEIYYQNELKGAKKCGKDKVRVYIDKEKRKIRNVVNNYETDKFCEQF</sequence>
<protein>
    <submittedName>
        <fullName evidence="4">Uncharacterized protein LOC113502577</fullName>
    </submittedName>
</protein>
<name>A0A7E5WIM8_TRINI</name>
<dbReference type="Proteomes" id="UP000322000">
    <property type="component" value="Chromosome 17"/>
</dbReference>
<keyword evidence="3" id="KW-1185">Reference proteome</keyword>
<dbReference type="RefSeq" id="XP_026739996.1">
    <property type="nucleotide sequence ID" value="XM_026884195.1"/>
</dbReference>
<evidence type="ECO:0000313" key="3">
    <source>
        <dbReference type="Proteomes" id="UP000322000"/>
    </source>
</evidence>